<dbReference type="PROSITE" id="PS51063">
    <property type="entry name" value="HTH_CRP_2"/>
    <property type="match status" value="1"/>
</dbReference>
<dbReference type="InterPro" id="IPR050397">
    <property type="entry name" value="Env_Response_Regulators"/>
</dbReference>
<dbReference type="Pfam" id="PF00027">
    <property type="entry name" value="cNMP_binding"/>
    <property type="match status" value="1"/>
</dbReference>
<evidence type="ECO:0000256" key="2">
    <source>
        <dbReference type="ARBA" id="ARBA00023125"/>
    </source>
</evidence>
<dbReference type="InterPro" id="IPR018490">
    <property type="entry name" value="cNMP-bd_dom_sf"/>
</dbReference>
<gene>
    <name evidence="6" type="ORF">DYP60_02605</name>
</gene>
<accession>A0A372MJF8</accession>
<keyword evidence="1" id="KW-0805">Transcription regulation</keyword>
<comment type="caution">
    <text evidence="6">The sequence shown here is derived from an EMBL/GenBank/DDBJ whole genome shotgun (WGS) entry which is preliminary data.</text>
</comment>
<dbReference type="SUPFAM" id="SSF51206">
    <property type="entry name" value="cAMP-binding domain-like"/>
    <property type="match status" value="1"/>
</dbReference>
<dbReference type="AlphaFoldDB" id="A0A372MJF8"/>
<dbReference type="Pfam" id="PF13545">
    <property type="entry name" value="HTH_Crp_2"/>
    <property type="match status" value="1"/>
</dbReference>
<dbReference type="CDD" id="cd00092">
    <property type="entry name" value="HTH_CRP"/>
    <property type="match status" value="1"/>
</dbReference>
<dbReference type="RefSeq" id="WP_117329311.1">
    <property type="nucleotide sequence ID" value="NZ_QUWK01000002.1"/>
</dbReference>
<evidence type="ECO:0000313" key="7">
    <source>
        <dbReference type="Proteomes" id="UP000264002"/>
    </source>
</evidence>
<dbReference type="SUPFAM" id="SSF46785">
    <property type="entry name" value="Winged helix' DNA-binding domain"/>
    <property type="match status" value="1"/>
</dbReference>
<feature type="domain" description="HTH crp-type" evidence="5">
    <location>
        <begin position="156"/>
        <end position="223"/>
    </location>
</feature>
<dbReference type="InterPro" id="IPR012318">
    <property type="entry name" value="HTH_CRP"/>
</dbReference>
<keyword evidence="7" id="KW-1185">Reference proteome</keyword>
<reference evidence="6 7" key="2">
    <citation type="submission" date="2018-09" db="EMBL/GenBank/DDBJ databases">
        <title>Genome of Sphaerochaeta halotolerans strain 4-11.</title>
        <authorList>
            <person name="Nazina T.N."/>
            <person name="Sokolova D.S."/>
        </authorList>
    </citation>
    <scope>NUCLEOTIDE SEQUENCE [LARGE SCALE GENOMIC DNA]</scope>
    <source>
        <strain evidence="6 7">4-11</strain>
    </source>
</reference>
<dbReference type="Proteomes" id="UP000264002">
    <property type="component" value="Unassembled WGS sequence"/>
</dbReference>
<dbReference type="Gene3D" id="1.10.10.10">
    <property type="entry name" value="Winged helix-like DNA-binding domain superfamily/Winged helix DNA-binding domain"/>
    <property type="match status" value="1"/>
</dbReference>
<dbReference type="InterPro" id="IPR036390">
    <property type="entry name" value="WH_DNA-bd_sf"/>
</dbReference>
<sequence length="232" mass="26008">MDIHQCSICANGSEPCLQHVPLFQNLESDQIQEVQRLIRQIEVAPGAVLFREGDNADSLYLIRKGSLKLVRYGSDGSEYILDTLFPGDFYGGDQLFLSSVARETGVATEPLGICMIKAKELQHLILQKPAIALKTMTYLNAKLDQYRLQVEMLSTSDVQKRICMYLIERYRKTGSTSLHLTQDDIGSALHLTKETVNRKLSSLKEEGILRVEGKGKLLILDMAKLEAISFES</sequence>
<dbReference type="PROSITE" id="PS50042">
    <property type="entry name" value="CNMP_BINDING_3"/>
    <property type="match status" value="1"/>
</dbReference>
<dbReference type="SMART" id="SM00419">
    <property type="entry name" value="HTH_CRP"/>
    <property type="match status" value="1"/>
</dbReference>
<keyword evidence="3" id="KW-0804">Transcription</keyword>
<dbReference type="EMBL" id="QUWK01000002">
    <property type="protein sequence ID" value="RFU95911.1"/>
    <property type="molecule type" value="Genomic_DNA"/>
</dbReference>
<protein>
    <submittedName>
        <fullName evidence="6">Crp/Fnr family transcriptional regulator</fullName>
    </submittedName>
</protein>
<organism evidence="6 7">
    <name type="scientific">Sphaerochaeta halotolerans</name>
    <dbReference type="NCBI Taxonomy" id="2293840"/>
    <lineage>
        <taxon>Bacteria</taxon>
        <taxon>Pseudomonadati</taxon>
        <taxon>Spirochaetota</taxon>
        <taxon>Spirochaetia</taxon>
        <taxon>Spirochaetales</taxon>
        <taxon>Sphaerochaetaceae</taxon>
        <taxon>Sphaerochaeta</taxon>
    </lineage>
</organism>
<dbReference type="SMART" id="SM00100">
    <property type="entry name" value="cNMP"/>
    <property type="match status" value="1"/>
</dbReference>
<dbReference type="PANTHER" id="PTHR24567:SF68">
    <property type="entry name" value="DNA-BINDING TRANSCRIPTIONAL DUAL REGULATOR CRP"/>
    <property type="match status" value="1"/>
</dbReference>
<dbReference type="PANTHER" id="PTHR24567">
    <property type="entry name" value="CRP FAMILY TRANSCRIPTIONAL REGULATORY PROTEIN"/>
    <property type="match status" value="1"/>
</dbReference>
<dbReference type="PRINTS" id="PR00034">
    <property type="entry name" value="HTHCRP"/>
</dbReference>
<keyword evidence="2" id="KW-0238">DNA-binding</keyword>
<dbReference type="Gene3D" id="2.60.120.10">
    <property type="entry name" value="Jelly Rolls"/>
    <property type="match status" value="1"/>
</dbReference>
<dbReference type="GO" id="GO:0003677">
    <property type="term" value="F:DNA binding"/>
    <property type="evidence" value="ECO:0007669"/>
    <property type="project" value="UniProtKB-KW"/>
</dbReference>
<dbReference type="InterPro" id="IPR036388">
    <property type="entry name" value="WH-like_DNA-bd_sf"/>
</dbReference>
<reference evidence="7" key="1">
    <citation type="submission" date="2018-08" db="EMBL/GenBank/DDBJ databases">
        <authorList>
            <person name="Grouzdev D.S."/>
            <person name="Krutkina M.S."/>
        </authorList>
    </citation>
    <scope>NUCLEOTIDE SEQUENCE [LARGE SCALE GENOMIC DNA]</scope>
    <source>
        <strain evidence="7">4-11</strain>
    </source>
</reference>
<dbReference type="CDD" id="cd00038">
    <property type="entry name" value="CAP_ED"/>
    <property type="match status" value="1"/>
</dbReference>
<evidence type="ECO:0000256" key="3">
    <source>
        <dbReference type="ARBA" id="ARBA00023163"/>
    </source>
</evidence>
<evidence type="ECO:0000259" key="5">
    <source>
        <dbReference type="PROSITE" id="PS51063"/>
    </source>
</evidence>
<proteinExistence type="predicted"/>
<dbReference type="InterPro" id="IPR014710">
    <property type="entry name" value="RmlC-like_jellyroll"/>
</dbReference>
<evidence type="ECO:0000256" key="1">
    <source>
        <dbReference type="ARBA" id="ARBA00023015"/>
    </source>
</evidence>
<evidence type="ECO:0000313" key="6">
    <source>
        <dbReference type="EMBL" id="RFU95911.1"/>
    </source>
</evidence>
<dbReference type="GO" id="GO:0003700">
    <property type="term" value="F:DNA-binding transcription factor activity"/>
    <property type="evidence" value="ECO:0007669"/>
    <property type="project" value="TreeGrafter"/>
</dbReference>
<dbReference type="InterPro" id="IPR000595">
    <property type="entry name" value="cNMP-bd_dom"/>
</dbReference>
<feature type="domain" description="Cyclic nucleotide-binding" evidence="4">
    <location>
        <begin position="22"/>
        <end position="108"/>
    </location>
</feature>
<name>A0A372MJF8_9SPIR</name>
<evidence type="ECO:0000259" key="4">
    <source>
        <dbReference type="PROSITE" id="PS50042"/>
    </source>
</evidence>
<dbReference type="GO" id="GO:0005829">
    <property type="term" value="C:cytosol"/>
    <property type="evidence" value="ECO:0007669"/>
    <property type="project" value="TreeGrafter"/>
</dbReference>